<feature type="compositionally biased region" description="Basic and acidic residues" evidence="1">
    <location>
        <begin position="489"/>
        <end position="499"/>
    </location>
</feature>
<protein>
    <submittedName>
        <fullName evidence="2">Peregrin-like isoform X2</fullName>
    </submittedName>
</protein>
<dbReference type="Proteomes" id="UP001140949">
    <property type="component" value="Unassembled WGS sequence"/>
</dbReference>
<dbReference type="PANTHER" id="PTHR22881">
    <property type="entry name" value="BROMODOMAIN CONTAINING PROTEIN"/>
    <property type="match status" value="1"/>
</dbReference>
<name>A0AAX6G3S6_IRIPA</name>
<evidence type="ECO:0000313" key="3">
    <source>
        <dbReference type="Proteomes" id="UP001140949"/>
    </source>
</evidence>
<feature type="compositionally biased region" description="Low complexity" evidence="1">
    <location>
        <begin position="297"/>
        <end position="308"/>
    </location>
</feature>
<feature type="compositionally biased region" description="Polar residues" evidence="1">
    <location>
        <begin position="256"/>
        <end position="282"/>
    </location>
</feature>
<accession>A0AAX6G3S6</accession>
<organism evidence="2 3">
    <name type="scientific">Iris pallida</name>
    <name type="common">Sweet iris</name>
    <dbReference type="NCBI Taxonomy" id="29817"/>
    <lineage>
        <taxon>Eukaryota</taxon>
        <taxon>Viridiplantae</taxon>
        <taxon>Streptophyta</taxon>
        <taxon>Embryophyta</taxon>
        <taxon>Tracheophyta</taxon>
        <taxon>Spermatophyta</taxon>
        <taxon>Magnoliopsida</taxon>
        <taxon>Liliopsida</taxon>
        <taxon>Asparagales</taxon>
        <taxon>Iridaceae</taxon>
        <taxon>Iridoideae</taxon>
        <taxon>Irideae</taxon>
        <taxon>Iris</taxon>
    </lineage>
</organism>
<evidence type="ECO:0000256" key="1">
    <source>
        <dbReference type="SAM" id="MobiDB-lite"/>
    </source>
</evidence>
<sequence>MSYNAQDTIYYRQARVIHELAKKNFENLRQESDDNETKPKTIVRRGRPPSKNVKHTVASISVDRAASDFSSDVTLANAAEGSNLANDLSRKVTGSGMACAGVISTRSMYNLRNSEPYSWLSMYKSETNEDFPGTALKGISAMHGKKLPVADENRRNTYYQPQPSTSRRESSIFTTLDREKKHLMPQIGLKLEHAYARSLARFAAKLGPIGWAIAAKKIERVLPQGTRYGRGWIGANEAPNCSQPFILSSSPKVSSQCKIPLGTTTPQSSKHPLGPESSSTNLADEDGYSIITPPPASMSIPSSRSSSSMEVGGEPVGGSTHGGGPNLPSSVWDGNENNNIQFNSPELYQNEGLPSSANGHTSHTGKSGFSLLSHVRKVGKPVQPSGSSGSEEAMTHARALDMVSRRSMNNSTNSIHQMPKNHLGAESGKLASNLGTTISGNVLPDQGLGQDSQRSLRSLLQQPKQHAVPPDLNVRFQSPVSSSPGSMVDSKKPELGPQL</sequence>
<reference evidence="2" key="2">
    <citation type="submission" date="2023-04" db="EMBL/GenBank/DDBJ databases">
        <authorList>
            <person name="Bruccoleri R.E."/>
            <person name="Oakeley E.J."/>
            <person name="Faust A.-M."/>
            <person name="Dessus-Babus S."/>
            <person name="Altorfer M."/>
            <person name="Burckhardt D."/>
            <person name="Oertli M."/>
            <person name="Naumann U."/>
            <person name="Petersen F."/>
            <person name="Wong J."/>
        </authorList>
    </citation>
    <scope>NUCLEOTIDE SEQUENCE</scope>
    <source>
        <strain evidence="2">GSM-AAB239-AS_SAM_17_03QT</strain>
        <tissue evidence="2">Leaf</tissue>
    </source>
</reference>
<feature type="region of interest" description="Disordered" evidence="1">
    <location>
        <begin position="256"/>
        <end position="368"/>
    </location>
</feature>
<feature type="compositionally biased region" description="Polar residues" evidence="1">
    <location>
        <begin position="449"/>
        <end position="464"/>
    </location>
</feature>
<dbReference type="EMBL" id="JANAVB010022999">
    <property type="protein sequence ID" value="KAJ6823349.1"/>
    <property type="molecule type" value="Genomic_DNA"/>
</dbReference>
<keyword evidence="3" id="KW-1185">Reference proteome</keyword>
<reference evidence="2" key="1">
    <citation type="journal article" date="2023" name="GigaByte">
        <title>Genome assembly of the bearded iris, Iris pallida Lam.</title>
        <authorList>
            <person name="Bruccoleri R.E."/>
            <person name="Oakeley E.J."/>
            <person name="Faust A.M.E."/>
            <person name="Altorfer M."/>
            <person name="Dessus-Babus S."/>
            <person name="Burckhardt D."/>
            <person name="Oertli M."/>
            <person name="Naumann U."/>
            <person name="Petersen F."/>
            <person name="Wong J."/>
        </authorList>
    </citation>
    <scope>NUCLEOTIDE SEQUENCE</scope>
    <source>
        <strain evidence="2">GSM-AAB239-AS_SAM_17_03QT</strain>
    </source>
</reference>
<feature type="compositionally biased region" description="Basic residues" evidence="1">
    <location>
        <begin position="41"/>
        <end position="52"/>
    </location>
</feature>
<gene>
    <name evidence="2" type="ORF">M6B38_384155</name>
</gene>
<dbReference type="AlphaFoldDB" id="A0AAX6G3S6"/>
<evidence type="ECO:0000313" key="2">
    <source>
        <dbReference type="EMBL" id="KAJ6823349.1"/>
    </source>
</evidence>
<proteinExistence type="predicted"/>
<feature type="region of interest" description="Disordered" evidence="1">
    <location>
        <begin position="436"/>
        <end position="499"/>
    </location>
</feature>
<comment type="caution">
    <text evidence="2">The sequence shown here is derived from an EMBL/GenBank/DDBJ whole genome shotgun (WGS) entry which is preliminary data.</text>
</comment>
<feature type="compositionally biased region" description="Basic and acidic residues" evidence="1">
    <location>
        <begin position="28"/>
        <end position="39"/>
    </location>
</feature>
<dbReference type="InterPro" id="IPR051831">
    <property type="entry name" value="Bromodomain_contain_prot"/>
</dbReference>
<feature type="region of interest" description="Disordered" evidence="1">
    <location>
        <begin position="28"/>
        <end position="52"/>
    </location>
</feature>
<dbReference type="PANTHER" id="PTHR22881:SF27">
    <property type="entry name" value="BROMODOMAIN CONTAINING 7_9"/>
    <property type="match status" value="1"/>
</dbReference>
<feature type="compositionally biased region" description="Polar residues" evidence="1">
    <location>
        <begin position="335"/>
        <end position="367"/>
    </location>
</feature>
<feature type="compositionally biased region" description="Gly residues" evidence="1">
    <location>
        <begin position="314"/>
        <end position="325"/>
    </location>
</feature>
<feature type="compositionally biased region" description="Polar residues" evidence="1">
    <location>
        <begin position="475"/>
        <end position="485"/>
    </location>
</feature>